<dbReference type="CDD" id="cd17657">
    <property type="entry name" value="CDC14_N"/>
    <property type="match status" value="1"/>
</dbReference>
<dbReference type="CDD" id="cd14499">
    <property type="entry name" value="CDC14_C"/>
    <property type="match status" value="1"/>
</dbReference>
<dbReference type="InterPro" id="IPR029260">
    <property type="entry name" value="DSPn"/>
</dbReference>
<sequence>MDSAHSDVLVCASEYIPERLYFVTLKTDVKPKSTPNTHYFSIDDELIYENFYSDFGPLNLALLYRYCSKLNKKLHAQTLARKKIVHYTTLDAKKRANAAFLIASYAVIYLEKTPEEAQKPLTGGLNPPFVPFRDASYGVAVYTITLKSCLDAILKAKQAHFFDFDDFDCEEYEHFERVQNGDFNWLVPQKFLAFCGPHSHSRVYQGYPYHSPESYFNYFRLHHVTTIVRLNKKIYDAQRFVRGGFQHEDLFFIDGSTPSDEILADFIRICESAKGGIAVHCKAGLGRTGSLIGCYIMKHWRWTAMEVIAWLRICRPGSIIGHQQDWLEEKQAEMWLQGDQFRRHNKDKVLLDKPCKYPIYSLRLKEIYQREMAKRNGTADNYSRMVNKVERINIQDDDNGNNPLSQNTPASSNSLVDEEIENEINDEKIKELVEDESNGNIPNHSSSKVALTQGDKLNQIKARKHTQSLGPVSVENLKAHHARVKSVPSGVKNGTLPGGLNANHTNATGVPSRPVTRLASRSKGKLDQPSKNTTSASSPRKTSAVR</sequence>
<feature type="compositionally biased region" description="Polar residues" evidence="5">
    <location>
        <begin position="400"/>
        <end position="415"/>
    </location>
</feature>
<dbReference type="InterPro" id="IPR000387">
    <property type="entry name" value="Tyr_Pase_dom"/>
</dbReference>
<dbReference type="PROSITE" id="PS50056">
    <property type="entry name" value="TYR_PHOSPHATASE_2"/>
    <property type="match status" value="1"/>
</dbReference>
<dbReference type="OMA" id="ADFIRIC"/>
<organism evidence="8 9">
    <name type="scientific">Tigriopus californicus</name>
    <name type="common">Marine copepod</name>
    <dbReference type="NCBI Taxonomy" id="6832"/>
    <lineage>
        <taxon>Eukaryota</taxon>
        <taxon>Metazoa</taxon>
        <taxon>Ecdysozoa</taxon>
        <taxon>Arthropoda</taxon>
        <taxon>Crustacea</taxon>
        <taxon>Multicrustacea</taxon>
        <taxon>Hexanauplia</taxon>
        <taxon>Copepoda</taxon>
        <taxon>Harpacticoida</taxon>
        <taxon>Harpacticidae</taxon>
        <taxon>Tigriopus</taxon>
    </lineage>
</organism>
<dbReference type="FunFam" id="3.90.190.10:FF:000006">
    <property type="entry name" value="Dual specificity protein phosphatase CDC14B"/>
    <property type="match status" value="1"/>
</dbReference>
<dbReference type="PROSITE" id="PS00383">
    <property type="entry name" value="TYR_PHOSPHATASE_1"/>
    <property type="match status" value="1"/>
</dbReference>
<dbReference type="PROSITE" id="PS50054">
    <property type="entry name" value="TYR_PHOSPHATASE_DUAL"/>
    <property type="match status" value="1"/>
</dbReference>
<evidence type="ECO:0000259" key="7">
    <source>
        <dbReference type="PROSITE" id="PS50056"/>
    </source>
</evidence>
<evidence type="ECO:0000256" key="1">
    <source>
        <dbReference type="ARBA" id="ARBA00007315"/>
    </source>
</evidence>
<dbReference type="Pfam" id="PF22785">
    <property type="entry name" value="Tc-R-P"/>
    <property type="match status" value="1"/>
</dbReference>
<name>A0A553PKP7_TIGCA</name>
<dbReference type="STRING" id="6832.A0A553PKP7"/>
<reference evidence="8 9" key="1">
    <citation type="journal article" date="2018" name="Nat. Ecol. Evol.">
        <title>Genomic signatures of mitonuclear coevolution across populations of Tigriopus californicus.</title>
        <authorList>
            <person name="Barreto F.S."/>
            <person name="Watson E.T."/>
            <person name="Lima T.G."/>
            <person name="Willett C.S."/>
            <person name="Edmands S."/>
            <person name="Li W."/>
            <person name="Burton R.S."/>
        </authorList>
    </citation>
    <scope>NUCLEOTIDE SEQUENCE [LARGE SCALE GENOMIC DNA]</scope>
    <source>
        <strain evidence="8 9">San Diego</strain>
    </source>
</reference>
<dbReference type="PANTHER" id="PTHR23339">
    <property type="entry name" value="TYROSINE SPECIFIC PROTEIN PHOSPHATASE AND DUAL SPECIFICITY PROTEIN PHOSPHATASE"/>
    <property type="match status" value="1"/>
</dbReference>
<feature type="region of interest" description="Disordered" evidence="5">
    <location>
        <begin position="393"/>
        <end position="416"/>
    </location>
</feature>
<keyword evidence="3" id="KW-0378">Hydrolase</keyword>
<dbReference type="SUPFAM" id="SSF52799">
    <property type="entry name" value="(Phosphotyrosine protein) phosphatases II"/>
    <property type="match status" value="2"/>
</dbReference>
<dbReference type="GO" id="GO:0004725">
    <property type="term" value="F:protein tyrosine phosphatase activity"/>
    <property type="evidence" value="ECO:0007669"/>
    <property type="project" value="UniProtKB-EC"/>
</dbReference>
<evidence type="ECO:0000256" key="5">
    <source>
        <dbReference type="SAM" id="MobiDB-lite"/>
    </source>
</evidence>
<dbReference type="Pfam" id="PF14671">
    <property type="entry name" value="DSPn"/>
    <property type="match status" value="1"/>
</dbReference>
<dbReference type="EMBL" id="VCGU01000003">
    <property type="protein sequence ID" value="TRY78229.1"/>
    <property type="molecule type" value="Genomic_DNA"/>
</dbReference>
<dbReference type="InterPro" id="IPR029021">
    <property type="entry name" value="Prot-tyrosine_phosphatase-like"/>
</dbReference>
<feature type="domain" description="Tyrosine specific protein phosphatases" evidence="7">
    <location>
        <begin position="264"/>
        <end position="326"/>
    </location>
</feature>
<dbReference type="Gene3D" id="3.90.190.10">
    <property type="entry name" value="Protein tyrosine phosphatase superfamily"/>
    <property type="match status" value="2"/>
</dbReference>
<evidence type="ECO:0000313" key="8">
    <source>
        <dbReference type="EMBL" id="TRY78229.1"/>
    </source>
</evidence>
<dbReference type="AlphaFoldDB" id="A0A553PKP7"/>
<evidence type="ECO:0000313" key="9">
    <source>
        <dbReference type="Proteomes" id="UP000318571"/>
    </source>
</evidence>
<comment type="similarity">
    <text evidence="1">Belongs to the protein-tyrosine phosphatase family. Non-receptor class CDC14 subfamily.</text>
</comment>
<keyword evidence="9" id="KW-1185">Reference proteome</keyword>
<protein>
    <recommendedName>
        <fullName evidence="2">protein-tyrosine-phosphatase</fullName>
        <ecNumber evidence="2">3.1.3.48</ecNumber>
    </recommendedName>
</protein>
<evidence type="ECO:0000256" key="3">
    <source>
        <dbReference type="ARBA" id="ARBA00022801"/>
    </source>
</evidence>
<accession>A0A553PKP7</accession>
<comment type="caution">
    <text evidence="8">The sequence shown here is derived from an EMBL/GenBank/DDBJ whole genome shotgun (WGS) entry which is preliminary data.</text>
</comment>
<evidence type="ECO:0000256" key="4">
    <source>
        <dbReference type="ARBA" id="ARBA00022912"/>
    </source>
</evidence>
<dbReference type="OrthoDB" id="266663at2759"/>
<dbReference type="InterPro" id="IPR044506">
    <property type="entry name" value="CDC14_C"/>
</dbReference>
<proteinExistence type="inferred from homology"/>
<dbReference type="InterPro" id="IPR050561">
    <property type="entry name" value="PTP"/>
</dbReference>
<dbReference type="InterPro" id="IPR020422">
    <property type="entry name" value="TYR_PHOSPHATASE_DUAL_dom"/>
</dbReference>
<evidence type="ECO:0000259" key="6">
    <source>
        <dbReference type="PROSITE" id="PS50054"/>
    </source>
</evidence>
<keyword evidence="4" id="KW-0904">Protein phosphatase</keyword>
<gene>
    <name evidence="8" type="ORF">TCAL_04240</name>
</gene>
<feature type="domain" description="Tyrosine-protein phosphatase" evidence="6">
    <location>
        <begin position="182"/>
        <end position="340"/>
    </location>
</feature>
<dbReference type="InterPro" id="IPR016130">
    <property type="entry name" value="Tyr_Pase_AS"/>
</dbReference>
<dbReference type="Proteomes" id="UP000318571">
    <property type="component" value="Chromosome 11"/>
</dbReference>
<feature type="region of interest" description="Disordered" evidence="5">
    <location>
        <begin position="482"/>
        <end position="546"/>
    </location>
</feature>
<evidence type="ECO:0000256" key="2">
    <source>
        <dbReference type="ARBA" id="ARBA00013064"/>
    </source>
</evidence>
<dbReference type="EC" id="3.1.3.48" evidence="2"/>
<feature type="compositionally biased region" description="Polar residues" evidence="5">
    <location>
        <begin position="529"/>
        <end position="546"/>
    </location>
</feature>